<organism evidence="7 8">
    <name type="scientific">Zophobas morio</name>
    <dbReference type="NCBI Taxonomy" id="2755281"/>
    <lineage>
        <taxon>Eukaryota</taxon>
        <taxon>Metazoa</taxon>
        <taxon>Ecdysozoa</taxon>
        <taxon>Arthropoda</taxon>
        <taxon>Hexapoda</taxon>
        <taxon>Insecta</taxon>
        <taxon>Pterygota</taxon>
        <taxon>Neoptera</taxon>
        <taxon>Endopterygota</taxon>
        <taxon>Coleoptera</taxon>
        <taxon>Polyphaga</taxon>
        <taxon>Cucujiformia</taxon>
        <taxon>Tenebrionidae</taxon>
        <taxon>Zophobas</taxon>
    </lineage>
</organism>
<proteinExistence type="predicted"/>
<dbReference type="Pfam" id="PF07690">
    <property type="entry name" value="MFS_1"/>
    <property type="match status" value="1"/>
</dbReference>
<evidence type="ECO:0000256" key="5">
    <source>
        <dbReference type="SAM" id="Phobius"/>
    </source>
</evidence>
<evidence type="ECO:0000313" key="7">
    <source>
        <dbReference type="EMBL" id="KAJ3647200.1"/>
    </source>
</evidence>
<keyword evidence="3 5" id="KW-1133">Transmembrane helix</keyword>
<evidence type="ECO:0000256" key="4">
    <source>
        <dbReference type="ARBA" id="ARBA00023136"/>
    </source>
</evidence>
<dbReference type="AlphaFoldDB" id="A0AA38HZJ1"/>
<keyword evidence="4 5" id="KW-0472">Membrane</keyword>
<comment type="caution">
    <text evidence="7">The sequence shown here is derived from an EMBL/GenBank/DDBJ whole genome shotgun (WGS) entry which is preliminary data.</text>
</comment>
<evidence type="ECO:0000256" key="2">
    <source>
        <dbReference type="ARBA" id="ARBA00022692"/>
    </source>
</evidence>
<sequence>MIFFSGFTNYMMLSSISVSIVQMVGQPTIVPIPACERVKGGTTTKEINRTQTTHRVYDWTESQKSDILGGYFWGYLMTIILGGVLSERIGPWHVLLWSSLLAAISTALVPLFADLGYVAVTCARVVVGMCGGVAYPAINTLMASWAPPQEKGKFVAASLGNTFGMVVTFAVVGAVTHATGWPWGFYVLAMIMVTYCLFFGFIVSDEPEKSRCTSQEERDFILESQEGHLNRKKKVL</sequence>
<gene>
    <name evidence="7" type="ORF">Zmor_024730</name>
</gene>
<dbReference type="FunFam" id="1.20.1250.20:FF:000423">
    <property type="entry name" value="Putative inorganic phosphate cotransporter-like Protein"/>
    <property type="match status" value="1"/>
</dbReference>
<dbReference type="EMBL" id="JALNTZ010000007">
    <property type="protein sequence ID" value="KAJ3647200.1"/>
    <property type="molecule type" value="Genomic_DNA"/>
</dbReference>
<dbReference type="InterPro" id="IPR011701">
    <property type="entry name" value="MFS"/>
</dbReference>
<feature type="transmembrane region" description="Helical" evidence="5">
    <location>
        <begin position="67"/>
        <end position="85"/>
    </location>
</feature>
<feature type="transmembrane region" description="Helical" evidence="5">
    <location>
        <begin position="92"/>
        <end position="112"/>
    </location>
</feature>
<dbReference type="Gene3D" id="1.20.1250.20">
    <property type="entry name" value="MFS general substrate transporter like domains"/>
    <property type="match status" value="1"/>
</dbReference>
<evidence type="ECO:0000313" key="8">
    <source>
        <dbReference type="Proteomes" id="UP001168821"/>
    </source>
</evidence>
<protein>
    <recommendedName>
        <fullName evidence="6">Major facilitator superfamily (MFS) profile domain-containing protein</fullName>
    </recommendedName>
</protein>
<feature type="transmembrane region" description="Helical" evidence="5">
    <location>
        <begin position="183"/>
        <end position="203"/>
    </location>
</feature>
<feature type="transmembrane region" description="Helical" evidence="5">
    <location>
        <begin position="118"/>
        <end position="142"/>
    </location>
</feature>
<dbReference type="PANTHER" id="PTHR11662:SF336">
    <property type="entry name" value="LP19554P"/>
    <property type="match status" value="1"/>
</dbReference>
<dbReference type="InterPro" id="IPR050382">
    <property type="entry name" value="MFS_Na/Anion_cotransporter"/>
</dbReference>
<evidence type="ECO:0000256" key="1">
    <source>
        <dbReference type="ARBA" id="ARBA00004141"/>
    </source>
</evidence>
<name>A0AA38HZJ1_9CUCU</name>
<reference evidence="7" key="1">
    <citation type="journal article" date="2023" name="G3 (Bethesda)">
        <title>Whole genome assemblies of Zophobas morio and Tenebrio molitor.</title>
        <authorList>
            <person name="Kaur S."/>
            <person name="Stinson S.A."/>
            <person name="diCenzo G.C."/>
        </authorList>
    </citation>
    <scope>NUCLEOTIDE SEQUENCE</scope>
    <source>
        <strain evidence="7">QUZm001</strain>
    </source>
</reference>
<accession>A0AA38HZJ1</accession>
<comment type="subcellular location">
    <subcellularLocation>
        <location evidence="1">Membrane</location>
        <topology evidence="1">Multi-pass membrane protein</topology>
    </subcellularLocation>
</comment>
<dbReference type="PANTHER" id="PTHR11662">
    <property type="entry name" value="SOLUTE CARRIER FAMILY 17"/>
    <property type="match status" value="1"/>
</dbReference>
<dbReference type="PROSITE" id="PS50850">
    <property type="entry name" value="MFS"/>
    <property type="match status" value="1"/>
</dbReference>
<dbReference type="GO" id="GO:0006820">
    <property type="term" value="P:monoatomic anion transport"/>
    <property type="evidence" value="ECO:0007669"/>
    <property type="project" value="TreeGrafter"/>
</dbReference>
<keyword evidence="8" id="KW-1185">Reference proteome</keyword>
<dbReference type="InterPro" id="IPR020846">
    <property type="entry name" value="MFS_dom"/>
</dbReference>
<dbReference type="SUPFAM" id="SSF103473">
    <property type="entry name" value="MFS general substrate transporter"/>
    <property type="match status" value="1"/>
</dbReference>
<feature type="transmembrane region" description="Helical" evidence="5">
    <location>
        <begin position="154"/>
        <end position="177"/>
    </location>
</feature>
<evidence type="ECO:0000256" key="3">
    <source>
        <dbReference type="ARBA" id="ARBA00022989"/>
    </source>
</evidence>
<dbReference type="InterPro" id="IPR036259">
    <property type="entry name" value="MFS_trans_sf"/>
</dbReference>
<dbReference type="GO" id="GO:0022857">
    <property type="term" value="F:transmembrane transporter activity"/>
    <property type="evidence" value="ECO:0007669"/>
    <property type="project" value="InterPro"/>
</dbReference>
<dbReference type="GO" id="GO:0016020">
    <property type="term" value="C:membrane"/>
    <property type="evidence" value="ECO:0007669"/>
    <property type="project" value="UniProtKB-SubCell"/>
</dbReference>
<evidence type="ECO:0000259" key="6">
    <source>
        <dbReference type="PROSITE" id="PS50850"/>
    </source>
</evidence>
<feature type="domain" description="Major facilitator superfamily (MFS) profile" evidence="6">
    <location>
        <begin position="1"/>
        <end position="236"/>
    </location>
</feature>
<dbReference type="Proteomes" id="UP001168821">
    <property type="component" value="Unassembled WGS sequence"/>
</dbReference>
<keyword evidence="2 5" id="KW-0812">Transmembrane</keyword>